<dbReference type="InterPro" id="IPR029069">
    <property type="entry name" value="HotDog_dom_sf"/>
</dbReference>
<organism evidence="3 4">
    <name type="scientific">Shewanella sedimentimangrovi</name>
    <dbReference type="NCBI Taxonomy" id="2814293"/>
    <lineage>
        <taxon>Bacteria</taxon>
        <taxon>Pseudomonadati</taxon>
        <taxon>Pseudomonadota</taxon>
        <taxon>Gammaproteobacteria</taxon>
        <taxon>Alteromonadales</taxon>
        <taxon>Shewanellaceae</taxon>
        <taxon>Shewanella</taxon>
    </lineage>
</organism>
<keyword evidence="1" id="KW-1133">Transmembrane helix</keyword>
<dbReference type="NCBIfam" id="TIGR02447">
    <property type="entry name" value="yiiD_Cterm"/>
    <property type="match status" value="1"/>
</dbReference>
<dbReference type="InterPro" id="IPR012660">
    <property type="entry name" value="YiiD_C"/>
</dbReference>
<dbReference type="EMBL" id="CP071502">
    <property type="protein sequence ID" value="QSX37066.1"/>
    <property type="molecule type" value="Genomic_DNA"/>
</dbReference>
<dbReference type="Pfam" id="PF09500">
    <property type="entry name" value="YiiD_C"/>
    <property type="match status" value="1"/>
</dbReference>
<evidence type="ECO:0000313" key="4">
    <source>
        <dbReference type="Proteomes" id="UP000663207"/>
    </source>
</evidence>
<proteinExistence type="predicted"/>
<reference evidence="3 4" key="1">
    <citation type="submission" date="2021-03" db="EMBL/GenBank/DDBJ databases">
        <title>Novel species identification of genus Shewanella.</title>
        <authorList>
            <person name="Liu G."/>
            <person name="Zhang Q."/>
        </authorList>
    </citation>
    <scope>NUCLEOTIDE SEQUENCE [LARGE SCALE GENOMIC DNA]</scope>
    <source>
        <strain evidence="3 4">FJAT-52962</strain>
    </source>
</reference>
<keyword evidence="1" id="KW-0472">Membrane</keyword>
<name>A0ABX7QZW5_9GAMM</name>
<feature type="domain" description="Thioesterase putative" evidence="2">
    <location>
        <begin position="10"/>
        <end position="146"/>
    </location>
</feature>
<dbReference type="SUPFAM" id="SSF54637">
    <property type="entry name" value="Thioesterase/thiol ester dehydrase-isomerase"/>
    <property type="match status" value="1"/>
</dbReference>
<feature type="transmembrane region" description="Helical" evidence="1">
    <location>
        <begin position="54"/>
        <end position="74"/>
    </location>
</feature>
<protein>
    <submittedName>
        <fullName evidence="3">Thioesterase domain-containing protein</fullName>
    </submittedName>
</protein>
<accession>A0ABX7QZW5</accession>
<gene>
    <name evidence="3" type="ORF">JYB85_17705</name>
</gene>
<evidence type="ECO:0000313" key="3">
    <source>
        <dbReference type="EMBL" id="QSX37066.1"/>
    </source>
</evidence>
<evidence type="ECO:0000259" key="2">
    <source>
        <dbReference type="Pfam" id="PF09500"/>
    </source>
</evidence>
<keyword evidence="4" id="KW-1185">Reference proteome</keyword>
<dbReference type="Gene3D" id="3.10.129.10">
    <property type="entry name" value="Hotdog Thioesterase"/>
    <property type="match status" value="1"/>
</dbReference>
<evidence type="ECO:0000256" key="1">
    <source>
        <dbReference type="SAM" id="Phobius"/>
    </source>
</evidence>
<dbReference type="RefSeq" id="WP_207380341.1">
    <property type="nucleotide sequence ID" value="NZ_CP071502.1"/>
</dbReference>
<dbReference type="Proteomes" id="UP000663207">
    <property type="component" value="Chromosome"/>
</dbReference>
<keyword evidence="1" id="KW-0812">Transmembrane</keyword>
<sequence length="151" mass="16640">MSSNFDALVSELATTWHSTIPVSEFMQIRPQQFDGEQLTVAAPLAPNINLHQTMFAGSIYTLLTLTGWGLLWLMQRSHELHGDIVLADAHIRYLAPVTGAPVARVSWPGQDLSPLARGKRVKVTLDVTLWCADKLCAEFTGQYVSLPGSHK</sequence>